<dbReference type="RefSeq" id="WP_277871079.1">
    <property type="nucleotide sequence ID" value="NZ_SGXT01000011.1"/>
</dbReference>
<keyword evidence="5" id="KW-0049">Antioxidant</keyword>
<dbReference type="GO" id="GO:0008379">
    <property type="term" value="F:thioredoxin peroxidase activity"/>
    <property type="evidence" value="ECO:0007669"/>
    <property type="project" value="TreeGrafter"/>
</dbReference>
<evidence type="ECO:0000313" key="23">
    <source>
        <dbReference type="EMBL" id="RZT64014.1"/>
    </source>
</evidence>
<comment type="similarity">
    <text evidence="10">Belongs to the peroxiredoxin family. BCP/PrxQ subfamily.</text>
</comment>
<dbReference type="GO" id="GO:0005737">
    <property type="term" value="C:cytoplasm"/>
    <property type="evidence" value="ECO:0007669"/>
    <property type="project" value="TreeGrafter"/>
</dbReference>
<dbReference type="PROSITE" id="PS51352">
    <property type="entry name" value="THIOREDOXIN_2"/>
    <property type="match status" value="1"/>
</dbReference>
<dbReference type="Pfam" id="PF00578">
    <property type="entry name" value="AhpC-TSA"/>
    <property type="match status" value="1"/>
</dbReference>
<dbReference type="EC" id="1.11.1.29" evidence="17"/>
<evidence type="ECO:0000256" key="18">
    <source>
        <dbReference type="ARBA" id="ARBA00068979"/>
    </source>
</evidence>
<comment type="function">
    <text evidence="1">Thiol-specific peroxidase that catalyzes the reduction of hydrogen peroxide and organic hydroperoxides to water and alcohols, respectively. Plays a role in cell protection against oxidative stress by detoxifying peroxides and as sensor of hydrogen peroxide-mediated signaling events.</text>
</comment>
<comment type="function">
    <text evidence="14">Thiol-specific peroxidase that catalyzes the reduction of hydrogen peroxide and organic hydroperoxides to water and alcohols, respectively. Plays a role in cell protection against oxidative stress by detoxifying peroxides. May represent an important antioxidant defense against cytotoxic peroxides, especially peroxynitrite, which can be formed by activated macrophages during infection.</text>
</comment>
<evidence type="ECO:0000256" key="5">
    <source>
        <dbReference type="ARBA" id="ARBA00022862"/>
    </source>
</evidence>
<keyword evidence="7" id="KW-1015">Disulfide bond</keyword>
<keyword evidence="8" id="KW-0676">Redox-active center</keyword>
<dbReference type="InterPro" id="IPR024706">
    <property type="entry name" value="Peroxiredoxin_AhpC-typ"/>
</dbReference>
<dbReference type="InterPro" id="IPR050924">
    <property type="entry name" value="Peroxiredoxin_BCP/PrxQ"/>
</dbReference>
<dbReference type="PIRSF" id="PIRSF000239">
    <property type="entry name" value="AHPC"/>
    <property type="match status" value="1"/>
</dbReference>
<dbReference type="InterPro" id="IPR013766">
    <property type="entry name" value="Thioredoxin_domain"/>
</dbReference>
<keyword evidence="6" id="KW-0560">Oxidoreductase</keyword>
<dbReference type="GO" id="GO:0045454">
    <property type="term" value="P:cell redox homeostasis"/>
    <property type="evidence" value="ECO:0007669"/>
    <property type="project" value="TreeGrafter"/>
</dbReference>
<evidence type="ECO:0000256" key="19">
    <source>
        <dbReference type="ARBA" id="ARBA00082991"/>
    </source>
</evidence>
<gene>
    <name evidence="23" type="ORF">EV140_0246</name>
</gene>
<evidence type="ECO:0000313" key="24">
    <source>
        <dbReference type="Proteomes" id="UP000292408"/>
    </source>
</evidence>
<protein>
    <recommendedName>
        <fullName evidence="18">Alkyl hydroperoxide reductase E</fullName>
        <ecNumber evidence="3">1.11.1.24</ecNumber>
        <ecNumber evidence="17">1.11.1.29</ecNumber>
    </recommendedName>
    <alternativeName>
        <fullName evidence="11">Bacterioferritin comigratory protein</fullName>
    </alternativeName>
    <alternativeName>
        <fullName evidence="19">Mycoredoxin-dependent peroxiredoxin</fullName>
    </alternativeName>
    <alternativeName>
        <fullName evidence="20">Peroxiredoxin AhpE</fullName>
    </alternativeName>
    <alternativeName>
        <fullName evidence="9">Thioredoxin peroxidase</fullName>
    </alternativeName>
</protein>
<dbReference type="GO" id="GO:0034599">
    <property type="term" value="P:cellular response to oxidative stress"/>
    <property type="evidence" value="ECO:0007669"/>
    <property type="project" value="TreeGrafter"/>
</dbReference>
<evidence type="ECO:0000256" key="17">
    <source>
        <dbReference type="ARBA" id="ARBA00067009"/>
    </source>
</evidence>
<evidence type="ECO:0000256" key="21">
    <source>
        <dbReference type="PIRSR" id="PIRSR000239-1"/>
    </source>
</evidence>
<dbReference type="Gene3D" id="3.40.30.10">
    <property type="entry name" value="Glutaredoxin"/>
    <property type="match status" value="1"/>
</dbReference>
<evidence type="ECO:0000256" key="10">
    <source>
        <dbReference type="ARBA" id="ARBA00038489"/>
    </source>
</evidence>
<evidence type="ECO:0000256" key="2">
    <source>
        <dbReference type="ARBA" id="ARBA00011245"/>
    </source>
</evidence>
<evidence type="ECO:0000256" key="3">
    <source>
        <dbReference type="ARBA" id="ARBA00013017"/>
    </source>
</evidence>
<dbReference type="InterPro" id="IPR036249">
    <property type="entry name" value="Thioredoxin-like_sf"/>
</dbReference>
<keyword evidence="24" id="KW-1185">Reference proteome</keyword>
<evidence type="ECO:0000256" key="14">
    <source>
        <dbReference type="ARBA" id="ARBA00056930"/>
    </source>
</evidence>
<organism evidence="23 24">
    <name type="scientific">Microcella alkaliphila</name>
    <dbReference type="NCBI Taxonomy" id="279828"/>
    <lineage>
        <taxon>Bacteria</taxon>
        <taxon>Bacillati</taxon>
        <taxon>Actinomycetota</taxon>
        <taxon>Actinomycetes</taxon>
        <taxon>Micrococcales</taxon>
        <taxon>Microbacteriaceae</taxon>
        <taxon>Microcella</taxon>
    </lineage>
</organism>
<proteinExistence type="inferred from homology"/>
<dbReference type="EC" id="1.11.1.24" evidence="3"/>
<evidence type="ECO:0000259" key="22">
    <source>
        <dbReference type="PROSITE" id="PS51352"/>
    </source>
</evidence>
<comment type="similarity">
    <text evidence="15">Belongs to the peroxiredoxin family. AhpE subfamily.</text>
</comment>
<evidence type="ECO:0000256" key="13">
    <source>
        <dbReference type="ARBA" id="ARBA00052774"/>
    </source>
</evidence>
<evidence type="ECO:0000256" key="12">
    <source>
        <dbReference type="ARBA" id="ARBA00049091"/>
    </source>
</evidence>
<evidence type="ECO:0000256" key="20">
    <source>
        <dbReference type="ARBA" id="ARBA00083736"/>
    </source>
</evidence>
<dbReference type="PANTHER" id="PTHR42801:SF20">
    <property type="entry name" value="ALKYL HYDROPEROXIDE REDUCTASE E"/>
    <property type="match status" value="1"/>
</dbReference>
<feature type="domain" description="Thioredoxin" evidence="22">
    <location>
        <begin position="9"/>
        <end position="158"/>
    </location>
</feature>
<evidence type="ECO:0000256" key="4">
    <source>
        <dbReference type="ARBA" id="ARBA00022559"/>
    </source>
</evidence>
<comment type="subunit">
    <text evidence="2">Monomer.</text>
</comment>
<evidence type="ECO:0000256" key="11">
    <source>
        <dbReference type="ARBA" id="ARBA00041373"/>
    </source>
</evidence>
<comment type="caution">
    <text evidence="23">The sequence shown here is derived from an EMBL/GenBank/DDBJ whole genome shotgun (WGS) entry which is preliminary data.</text>
</comment>
<comment type="catalytic activity">
    <reaction evidence="12">
        <text>a hydroperoxide + [thioredoxin]-dithiol = an alcohol + [thioredoxin]-disulfide + H2O</text>
        <dbReference type="Rhea" id="RHEA:62620"/>
        <dbReference type="Rhea" id="RHEA-COMP:10698"/>
        <dbReference type="Rhea" id="RHEA-COMP:10700"/>
        <dbReference type="ChEBI" id="CHEBI:15377"/>
        <dbReference type="ChEBI" id="CHEBI:29950"/>
        <dbReference type="ChEBI" id="CHEBI:30879"/>
        <dbReference type="ChEBI" id="CHEBI:35924"/>
        <dbReference type="ChEBI" id="CHEBI:50058"/>
        <dbReference type="EC" id="1.11.1.24"/>
    </reaction>
</comment>
<dbReference type="FunFam" id="3.40.30.10:FF:000118">
    <property type="entry name" value="Peroxiredoxin AhpE"/>
    <property type="match status" value="1"/>
</dbReference>
<dbReference type="AlphaFoldDB" id="A0A4Q7TSM6"/>
<evidence type="ECO:0000256" key="6">
    <source>
        <dbReference type="ARBA" id="ARBA00023002"/>
    </source>
</evidence>
<evidence type="ECO:0000256" key="8">
    <source>
        <dbReference type="ARBA" id="ARBA00023284"/>
    </source>
</evidence>
<evidence type="ECO:0000256" key="9">
    <source>
        <dbReference type="ARBA" id="ARBA00032824"/>
    </source>
</evidence>
<accession>A0A4Q7TSM6</accession>
<comment type="catalytic activity">
    <reaction evidence="13">
        <text>[mycoredoxin]-L-dithiol + a hydroperoxide = [mycoredoxin]-L-disulfide + an alcohol + H2O</text>
        <dbReference type="Rhea" id="RHEA:62640"/>
        <dbReference type="Rhea" id="RHEA-COMP:16137"/>
        <dbReference type="Rhea" id="RHEA-COMP:16138"/>
        <dbReference type="ChEBI" id="CHEBI:15377"/>
        <dbReference type="ChEBI" id="CHEBI:29950"/>
        <dbReference type="ChEBI" id="CHEBI:30879"/>
        <dbReference type="ChEBI" id="CHEBI:35924"/>
        <dbReference type="ChEBI" id="CHEBI:50058"/>
        <dbReference type="EC" id="1.11.1.29"/>
    </reaction>
</comment>
<dbReference type="PANTHER" id="PTHR42801">
    <property type="entry name" value="THIOREDOXIN-DEPENDENT PEROXIDE REDUCTASE"/>
    <property type="match status" value="1"/>
</dbReference>
<evidence type="ECO:0000256" key="7">
    <source>
        <dbReference type="ARBA" id="ARBA00023157"/>
    </source>
</evidence>
<dbReference type="EMBL" id="SGXT01000011">
    <property type="protein sequence ID" value="RZT64014.1"/>
    <property type="molecule type" value="Genomic_DNA"/>
</dbReference>
<dbReference type="Proteomes" id="UP000292408">
    <property type="component" value="Unassembled WGS sequence"/>
</dbReference>
<dbReference type="InterPro" id="IPR000866">
    <property type="entry name" value="AhpC/TSA"/>
</dbReference>
<evidence type="ECO:0000256" key="1">
    <source>
        <dbReference type="ARBA" id="ARBA00003330"/>
    </source>
</evidence>
<sequence>MSATTPALPEIGSPTPDFTLRDQWGATVTLSDFRGVSPVALVFFPLAFTGTCTGELCELRDNIGLFADAGVQVVGISVDSTATLRQFADQEGFTFPLLSDFWPHGAVARSYGAFVEDRGFAARATVVVNNSGLVHAAFATSPGEARDLAAYRQAIASL</sequence>
<dbReference type="SUPFAM" id="SSF52833">
    <property type="entry name" value="Thioredoxin-like"/>
    <property type="match status" value="1"/>
</dbReference>
<name>A0A4Q7TSM6_9MICO</name>
<comment type="subunit">
    <text evidence="16">Homodimer. Forms both dimers and octamers; a tightly-associated dimer and a ring-like octamer.</text>
</comment>
<dbReference type="CDD" id="cd03018">
    <property type="entry name" value="PRX_AhpE_like"/>
    <property type="match status" value="1"/>
</dbReference>
<feature type="active site" description="Cysteine sulfenic acid (-SOH) intermediate; for peroxidase activity" evidence="21">
    <location>
        <position position="52"/>
    </location>
</feature>
<evidence type="ECO:0000256" key="15">
    <source>
        <dbReference type="ARBA" id="ARBA00060973"/>
    </source>
</evidence>
<keyword evidence="4" id="KW-0575">Peroxidase</keyword>
<reference evidence="23 24" key="1">
    <citation type="journal article" date="2015" name="Stand. Genomic Sci.">
        <title>Genomic Encyclopedia of Bacterial and Archaeal Type Strains, Phase III: the genomes of soil and plant-associated and newly described type strains.</title>
        <authorList>
            <person name="Whitman W.B."/>
            <person name="Woyke T."/>
            <person name="Klenk H.P."/>
            <person name="Zhou Y."/>
            <person name="Lilburn T.G."/>
            <person name="Beck B.J."/>
            <person name="De Vos P."/>
            <person name="Vandamme P."/>
            <person name="Eisen J.A."/>
            <person name="Garrity G."/>
            <person name="Hugenholtz P."/>
            <person name="Kyrpides N.C."/>
        </authorList>
    </citation>
    <scope>NUCLEOTIDE SEQUENCE [LARGE SCALE GENOMIC DNA]</scope>
    <source>
        <strain evidence="23 24">AC4r</strain>
    </source>
</reference>
<evidence type="ECO:0000256" key="16">
    <source>
        <dbReference type="ARBA" id="ARBA00065226"/>
    </source>
</evidence>